<dbReference type="PANTHER" id="PTHR30050">
    <property type="entry name" value="CHROMOSOMAL REPLICATION INITIATOR PROTEIN DNAA"/>
    <property type="match status" value="1"/>
</dbReference>
<proteinExistence type="predicted"/>
<dbReference type="OrthoDB" id="2052561at2"/>
<evidence type="ECO:0000313" key="4">
    <source>
        <dbReference type="Proteomes" id="UP000254047"/>
    </source>
</evidence>
<evidence type="ECO:0000313" key="5">
    <source>
        <dbReference type="Proteomes" id="UP000297598"/>
    </source>
</evidence>
<dbReference type="InterPro" id="IPR002611">
    <property type="entry name" value="IstB_ATP-bd"/>
</dbReference>
<dbReference type="PANTHER" id="PTHR30050:SF4">
    <property type="entry name" value="ATP-BINDING PROTEIN RV3427C IN INSERTION SEQUENCE-RELATED"/>
    <property type="match status" value="1"/>
</dbReference>
<reference evidence="3 5" key="2">
    <citation type="submission" date="2019-04" db="EMBL/GenBank/DDBJ databases">
        <title>Genomic characterization of Staphylococcus petrasii strains.</title>
        <authorList>
            <person name="Vrbovska V."/>
            <person name="Kovarovic V."/>
            <person name="Maslanova I."/>
            <person name="Indrakova A."/>
            <person name="Petras P."/>
            <person name="Sedo O."/>
            <person name="Svec P."/>
            <person name="Fisarova L."/>
            <person name="Sedlacek I."/>
            <person name="Doskar J."/>
            <person name="Pantucek R."/>
        </authorList>
    </citation>
    <scope>NUCLEOTIDE SEQUENCE [LARGE SCALE GENOMIC DNA]</scope>
    <source>
        <strain evidence="3 5">P5404</strain>
    </source>
</reference>
<gene>
    <name evidence="2" type="primary">dnaC_2</name>
    <name evidence="3" type="ORF">BJR09_12065</name>
    <name evidence="2" type="ORF">NCTC13830_02041</name>
</gene>
<reference evidence="2 4" key="1">
    <citation type="submission" date="2018-06" db="EMBL/GenBank/DDBJ databases">
        <authorList>
            <consortium name="Pathogen Informatics"/>
            <person name="Doyle S."/>
        </authorList>
    </citation>
    <scope>NUCLEOTIDE SEQUENCE [LARGE SCALE GENOMIC DNA]</scope>
    <source>
        <strain evidence="2 4">NCTC13830</strain>
    </source>
</reference>
<dbReference type="GO" id="GO:0006260">
    <property type="term" value="P:DNA replication"/>
    <property type="evidence" value="ECO:0007669"/>
    <property type="project" value="TreeGrafter"/>
</dbReference>
<evidence type="ECO:0000313" key="2">
    <source>
        <dbReference type="EMBL" id="SUM44633.1"/>
    </source>
</evidence>
<dbReference type="RefSeq" id="WP_103297510.1">
    <property type="nucleotide sequence ID" value="NZ_PPQT01000025.1"/>
</dbReference>
<evidence type="ECO:0000313" key="3">
    <source>
        <dbReference type="EMBL" id="TGE15104.1"/>
    </source>
</evidence>
<protein>
    <submittedName>
        <fullName evidence="2">DNA replication protein DnaC</fullName>
    </submittedName>
</protein>
<dbReference type="Pfam" id="PF01695">
    <property type="entry name" value="IstB_IS21"/>
    <property type="match status" value="1"/>
</dbReference>
<dbReference type="Proteomes" id="UP000254047">
    <property type="component" value="Unassembled WGS sequence"/>
</dbReference>
<keyword evidence="5" id="KW-1185">Reference proteome</keyword>
<feature type="domain" description="IstB-like ATP-binding" evidence="1">
    <location>
        <begin position="88"/>
        <end position="257"/>
    </location>
</feature>
<dbReference type="AlphaFoldDB" id="A0A380G316"/>
<dbReference type="EMBL" id="UHDO01000001">
    <property type="protein sequence ID" value="SUM44633.1"/>
    <property type="molecule type" value="Genomic_DNA"/>
</dbReference>
<dbReference type="SUPFAM" id="SSF52540">
    <property type="entry name" value="P-loop containing nucleoside triphosphate hydrolases"/>
    <property type="match status" value="1"/>
</dbReference>
<organism evidence="2 4">
    <name type="scientific">Staphylococcus petrasii</name>
    <dbReference type="NCBI Taxonomy" id="1276936"/>
    <lineage>
        <taxon>Bacteria</taxon>
        <taxon>Bacillati</taxon>
        <taxon>Bacillota</taxon>
        <taxon>Bacilli</taxon>
        <taxon>Bacillales</taxon>
        <taxon>Staphylococcaceae</taxon>
        <taxon>Staphylococcus</taxon>
    </lineage>
</organism>
<dbReference type="Gene3D" id="3.40.50.300">
    <property type="entry name" value="P-loop containing nucleotide triphosphate hydrolases"/>
    <property type="match status" value="1"/>
</dbReference>
<sequence>MQSFSSLNLNIKNKSKVVERKNDLRCSKCGNLYDYAKFDNGQEVRIGCDCKVKEMAEQQQRNYHNKVKRLKIERLFKSSIIPDDLLSATFDNYEPNNESQKKLLKYAEQYANNFDLANKQSLLLQGSYGIGKSHMAMAIVKAVKDKGFTTLFMDVPQLITAYRDTFNKDSNLNERQLDQIIKEVDLLALDDYGTTVSQFGNQKLFDVMNMRQGKHNIITTNNTAEELTKNKDFGKNFSRALKNTTIIKVTGDDYRMKGVRTL</sequence>
<dbReference type="InterPro" id="IPR027417">
    <property type="entry name" value="P-loop_NTPase"/>
</dbReference>
<dbReference type="EMBL" id="SRLS01000027">
    <property type="protein sequence ID" value="TGE15104.1"/>
    <property type="molecule type" value="Genomic_DNA"/>
</dbReference>
<dbReference type="GO" id="GO:0005524">
    <property type="term" value="F:ATP binding"/>
    <property type="evidence" value="ECO:0007669"/>
    <property type="project" value="InterPro"/>
</dbReference>
<dbReference type="Proteomes" id="UP000297598">
    <property type="component" value="Unassembled WGS sequence"/>
</dbReference>
<accession>A0A380G316</accession>
<evidence type="ECO:0000259" key="1">
    <source>
        <dbReference type="Pfam" id="PF01695"/>
    </source>
</evidence>
<name>A0A380G316_9STAP</name>